<dbReference type="GO" id="GO:0004519">
    <property type="term" value="F:endonuclease activity"/>
    <property type="evidence" value="ECO:0007669"/>
    <property type="project" value="UniProtKB-KW"/>
</dbReference>
<dbReference type="RefSeq" id="WP_184697549.1">
    <property type="nucleotide sequence ID" value="NZ_BAABEG010000001.1"/>
</dbReference>
<dbReference type="InterPro" id="IPR035437">
    <property type="entry name" value="SNase_OB-fold_sf"/>
</dbReference>
<evidence type="ECO:0000313" key="2">
    <source>
        <dbReference type="EMBL" id="MBB6352668.1"/>
    </source>
</evidence>
<sequence length="205" mass="23288">MSRSWPGRPRQRYFRRPRSRWRKLADYLLAAAVMGLLLLVSARLDRFETRSTQGAAVINDGDSITLGSERIRLRGIDAPEFGQVCRKDGAEYPCGKRSREALSRLVAGRQVTCTGWERDKYGRLLGECSVGSTDLNRAQVDAGWAVAYGGYEAEEAAARRGRRGLWAGKFDRPRDWRTMHGTMAEAEHGSYGRILNWLREIFRFS</sequence>
<keyword evidence="2" id="KW-0255">Endonuclease</keyword>
<dbReference type="EMBL" id="JACHOU010000001">
    <property type="protein sequence ID" value="MBB6352668.1"/>
    <property type="molecule type" value="Genomic_DNA"/>
</dbReference>
<dbReference type="Proteomes" id="UP000536262">
    <property type="component" value="Unassembled WGS sequence"/>
</dbReference>
<dbReference type="AlphaFoldDB" id="A0A7X0F3Z5"/>
<keyword evidence="2" id="KW-0378">Hydrolase</keyword>
<dbReference type="Pfam" id="PF00565">
    <property type="entry name" value="SNase"/>
    <property type="match status" value="1"/>
</dbReference>
<keyword evidence="3" id="KW-1185">Reference proteome</keyword>
<dbReference type="PANTHER" id="PTHR12302">
    <property type="entry name" value="EBNA2 BINDING PROTEIN P100"/>
    <property type="match status" value="1"/>
</dbReference>
<comment type="caution">
    <text evidence="2">The sequence shown here is derived from an EMBL/GenBank/DDBJ whole genome shotgun (WGS) entry which is preliminary data.</text>
</comment>
<dbReference type="PANTHER" id="PTHR12302:SF26">
    <property type="entry name" value="BLR1266 PROTEIN"/>
    <property type="match status" value="1"/>
</dbReference>
<dbReference type="InterPro" id="IPR016071">
    <property type="entry name" value="Staphylococal_nuclease_OB-fold"/>
</dbReference>
<dbReference type="PROSITE" id="PS50830">
    <property type="entry name" value="TNASE_3"/>
    <property type="match status" value="1"/>
</dbReference>
<keyword evidence="2" id="KW-0540">Nuclease</keyword>
<dbReference type="SUPFAM" id="SSF50199">
    <property type="entry name" value="Staphylococcal nuclease"/>
    <property type="match status" value="1"/>
</dbReference>
<feature type="domain" description="TNase-like" evidence="1">
    <location>
        <begin position="58"/>
        <end position="168"/>
    </location>
</feature>
<protein>
    <submittedName>
        <fullName evidence="2">Endonuclease YncB(Thermonuclease family)</fullName>
    </submittedName>
</protein>
<accession>A0A7X0F3Z5</accession>
<reference evidence="2 3" key="1">
    <citation type="submission" date="2020-08" db="EMBL/GenBank/DDBJ databases">
        <title>Genomic Encyclopedia of Type Strains, Phase IV (KMG-IV): sequencing the most valuable type-strain genomes for metagenomic binning, comparative biology and taxonomic classification.</title>
        <authorList>
            <person name="Goeker M."/>
        </authorList>
    </citation>
    <scope>NUCLEOTIDE SEQUENCE [LARGE SCALE GENOMIC DNA]</scope>
    <source>
        <strain evidence="2 3">DSM 7051</strain>
    </source>
</reference>
<dbReference type="SMART" id="SM00318">
    <property type="entry name" value="SNc"/>
    <property type="match status" value="1"/>
</dbReference>
<dbReference type="Gene3D" id="2.40.50.90">
    <property type="match status" value="1"/>
</dbReference>
<evidence type="ECO:0000313" key="3">
    <source>
        <dbReference type="Proteomes" id="UP000536262"/>
    </source>
</evidence>
<evidence type="ECO:0000259" key="1">
    <source>
        <dbReference type="PROSITE" id="PS50830"/>
    </source>
</evidence>
<proteinExistence type="predicted"/>
<organism evidence="2 3">
    <name type="scientific">Aminobacter aganoensis</name>
    <dbReference type="NCBI Taxonomy" id="83264"/>
    <lineage>
        <taxon>Bacteria</taxon>
        <taxon>Pseudomonadati</taxon>
        <taxon>Pseudomonadota</taxon>
        <taxon>Alphaproteobacteria</taxon>
        <taxon>Hyphomicrobiales</taxon>
        <taxon>Phyllobacteriaceae</taxon>
        <taxon>Aminobacter</taxon>
    </lineage>
</organism>
<name>A0A7X0F3Z5_9HYPH</name>
<gene>
    <name evidence="2" type="ORF">GGR00_000420</name>
</gene>